<keyword evidence="2" id="KW-1133">Transmembrane helix</keyword>
<feature type="transmembrane region" description="Helical" evidence="2">
    <location>
        <begin position="14"/>
        <end position="33"/>
    </location>
</feature>
<keyword evidence="2" id="KW-0812">Transmembrane</keyword>
<keyword evidence="1" id="KW-0813">Transport</keyword>
<accession>A0A1G6U8I6</accession>
<sequence>MGLISTEALAANQVTFQVATIMFMIPYGISMAATVRVAQAAGRNDVRGIKHAVLAAMLLGVVIVAMLTVMVIAARFEIAEVFLGRSIDDADAMIGLAAHLLLLNASAFVSVAIYTIALGGLRGLNDTRVPLLCAGVAYWIIGFSLSYVLGLEFGSGATGVWIGLSIGAATYAALLVLRFRMLVSRLALQRRHTERGV</sequence>
<dbReference type="EMBL" id="FMZW01000010">
    <property type="protein sequence ID" value="SDD37554.1"/>
    <property type="molecule type" value="Genomic_DNA"/>
</dbReference>
<dbReference type="InterPro" id="IPR050222">
    <property type="entry name" value="MATE_MdtK"/>
</dbReference>
<evidence type="ECO:0000313" key="3">
    <source>
        <dbReference type="EMBL" id="SDD37554.1"/>
    </source>
</evidence>
<feature type="transmembrane region" description="Helical" evidence="2">
    <location>
        <begin position="53"/>
        <end position="76"/>
    </location>
</feature>
<dbReference type="Proteomes" id="UP000199245">
    <property type="component" value="Unassembled WGS sequence"/>
</dbReference>
<dbReference type="PANTHER" id="PTHR43298">
    <property type="entry name" value="MULTIDRUG RESISTANCE PROTEIN NORM-RELATED"/>
    <property type="match status" value="1"/>
</dbReference>
<dbReference type="PANTHER" id="PTHR43298:SF2">
    <property type="entry name" value="FMN_FAD EXPORTER YEEO-RELATED"/>
    <property type="match status" value="1"/>
</dbReference>
<dbReference type="Pfam" id="PF01554">
    <property type="entry name" value="MatE"/>
    <property type="match status" value="1"/>
</dbReference>
<evidence type="ECO:0000256" key="1">
    <source>
        <dbReference type="ARBA" id="ARBA00022448"/>
    </source>
</evidence>
<dbReference type="GO" id="GO:0005886">
    <property type="term" value="C:plasma membrane"/>
    <property type="evidence" value="ECO:0007669"/>
    <property type="project" value="TreeGrafter"/>
</dbReference>
<dbReference type="AlphaFoldDB" id="A0A1G6U8I6"/>
<feature type="transmembrane region" description="Helical" evidence="2">
    <location>
        <begin position="96"/>
        <end position="117"/>
    </location>
</feature>
<gene>
    <name evidence="3" type="ORF">SAMN05216337_1010156</name>
</gene>
<protein>
    <submittedName>
        <fullName evidence="3">Multidrug resistance protein, MATE family</fullName>
    </submittedName>
</protein>
<proteinExistence type="predicted"/>
<evidence type="ECO:0000256" key="2">
    <source>
        <dbReference type="SAM" id="Phobius"/>
    </source>
</evidence>
<reference evidence="3 4" key="1">
    <citation type="submission" date="2016-10" db="EMBL/GenBank/DDBJ databases">
        <authorList>
            <person name="de Groot N.N."/>
        </authorList>
    </citation>
    <scope>NUCLEOTIDE SEQUENCE [LARGE SCALE GENOMIC DNA]</scope>
    <source>
        <strain evidence="3 4">R5</strain>
    </source>
</reference>
<feature type="transmembrane region" description="Helical" evidence="2">
    <location>
        <begin position="129"/>
        <end position="149"/>
    </location>
</feature>
<name>A0A1G6U8I6_9BRAD</name>
<organism evidence="3 4">
    <name type="scientific">Bradyrhizobium brasilense</name>
    <dbReference type="NCBI Taxonomy" id="1419277"/>
    <lineage>
        <taxon>Bacteria</taxon>
        <taxon>Pseudomonadati</taxon>
        <taxon>Pseudomonadota</taxon>
        <taxon>Alphaproteobacteria</taxon>
        <taxon>Hyphomicrobiales</taxon>
        <taxon>Nitrobacteraceae</taxon>
        <taxon>Bradyrhizobium</taxon>
    </lineage>
</organism>
<keyword evidence="2" id="KW-0472">Membrane</keyword>
<dbReference type="GO" id="GO:0015297">
    <property type="term" value="F:antiporter activity"/>
    <property type="evidence" value="ECO:0007669"/>
    <property type="project" value="InterPro"/>
</dbReference>
<evidence type="ECO:0000313" key="4">
    <source>
        <dbReference type="Proteomes" id="UP000199245"/>
    </source>
</evidence>
<dbReference type="RefSeq" id="WP_233442921.1">
    <property type="nucleotide sequence ID" value="NZ_FMZW01000010.1"/>
</dbReference>
<dbReference type="GO" id="GO:0042910">
    <property type="term" value="F:xenobiotic transmembrane transporter activity"/>
    <property type="evidence" value="ECO:0007669"/>
    <property type="project" value="InterPro"/>
</dbReference>
<feature type="transmembrane region" description="Helical" evidence="2">
    <location>
        <begin position="161"/>
        <end position="181"/>
    </location>
</feature>
<dbReference type="InterPro" id="IPR002528">
    <property type="entry name" value="MATE_fam"/>
</dbReference>